<accession>A0AB34GPN5</accession>
<dbReference type="Proteomes" id="UP001159641">
    <property type="component" value="Unassembled WGS sequence"/>
</dbReference>
<sequence>MWLTSSLQAVFVQPIPVLSLGSDLRSPSLSSQPPPAPAGEQTSLSGWVNLVCLDTQGTLVSKVLWEILVCLDYRGPLEQKGNQAFLDSLEPQAFLDQKVLMVLLGTLAFQENLVLSVPETLCVFWVELFEAKMERIGDMEGKGNWEDRCNLLYSVLQVVEVVLGHQGLQVKKANQVKMVFLDQLDRRVNQVNQALESQDPLDFQDFLVKRVMEDYLAFQETLAFQVQRVNQAFMVSLVCRVPQALLVLQVQLWKALKATLGPKVLLGDQVQLALQEILDAMDSLALMVQEGTKETQVYQASQVSVVWMVPPGQMDCKVPQVPLEPPLLPMDFSSHVTARQQMHHNAHRELSRFMKAFLS</sequence>
<reference evidence="1 2" key="1">
    <citation type="submission" date="2022-11" db="EMBL/GenBank/DDBJ databases">
        <title>Whole genome sequence of Eschrichtius robustus ER-17-0199.</title>
        <authorList>
            <person name="Bruniche-Olsen A."/>
            <person name="Black A.N."/>
            <person name="Fields C.J."/>
            <person name="Walden K."/>
            <person name="Dewoody J.A."/>
        </authorList>
    </citation>
    <scope>NUCLEOTIDE SEQUENCE [LARGE SCALE GENOMIC DNA]</scope>
    <source>
        <strain evidence="1">ER-17-0199</strain>
        <tissue evidence="1">Blubber</tissue>
    </source>
</reference>
<gene>
    <name evidence="1" type="ORF">J1605_010556</name>
</gene>
<dbReference type="EMBL" id="JAIQCJ010002136">
    <property type="protein sequence ID" value="KAJ8782043.1"/>
    <property type="molecule type" value="Genomic_DNA"/>
</dbReference>
<name>A0AB34GPN5_ESCRO</name>
<comment type="caution">
    <text evidence="1">The sequence shown here is derived from an EMBL/GenBank/DDBJ whole genome shotgun (WGS) entry which is preliminary data.</text>
</comment>
<organism evidence="1 2">
    <name type="scientific">Eschrichtius robustus</name>
    <name type="common">California gray whale</name>
    <name type="synonym">Eschrichtius gibbosus</name>
    <dbReference type="NCBI Taxonomy" id="9764"/>
    <lineage>
        <taxon>Eukaryota</taxon>
        <taxon>Metazoa</taxon>
        <taxon>Chordata</taxon>
        <taxon>Craniata</taxon>
        <taxon>Vertebrata</taxon>
        <taxon>Euteleostomi</taxon>
        <taxon>Mammalia</taxon>
        <taxon>Eutheria</taxon>
        <taxon>Laurasiatheria</taxon>
        <taxon>Artiodactyla</taxon>
        <taxon>Whippomorpha</taxon>
        <taxon>Cetacea</taxon>
        <taxon>Mysticeti</taxon>
        <taxon>Eschrichtiidae</taxon>
        <taxon>Eschrichtius</taxon>
    </lineage>
</organism>
<keyword evidence="2" id="KW-1185">Reference proteome</keyword>
<evidence type="ECO:0000313" key="1">
    <source>
        <dbReference type="EMBL" id="KAJ8782043.1"/>
    </source>
</evidence>
<dbReference type="AlphaFoldDB" id="A0AB34GPN5"/>
<protein>
    <submittedName>
        <fullName evidence="1">Uncharacterized protein</fullName>
    </submittedName>
</protein>
<proteinExistence type="predicted"/>
<evidence type="ECO:0000313" key="2">
    <source>
        <dbReference type="Proteomes" id="UP001159641"/>
    </source>
</evidence>